<comment type="subcellular location">
    <subcellularLocation>
        <location evidence="1">Membrane</location>
        <topology evidence="1">Multi-pass membrane protein</topology>
    </subcellularLocation>
</comment>
<evidence type="ECO:0000313" key="7">
    <source>
        <dbReference type="EMBL" id="KAJ6635829.1"/>
    </source>
</evidence>
<feature type="transmembrane region" description="Helical" evidence="6">
    <location>
        <begin position="85"/>
        <end position="104"/>
    </location>
</feature>
<dbReference type="AlphaFoldDB" id="A0A9Q0MQK7"/>
<reference evidence="7" key="1">
    <citation type="submission" date="2022-07" db="EMBL/GenBank/DDBJ databases">
        <authorList>
            <person name="Trinca V."/>
            <person name="Uliana J.V.C."/>
            <person name="Torres T.T."/>
            <person name="Ward R.J."/>
            <person name="Monesi N."/>
        </authorList>
    </citation>
    <scope>NUCLEOTIDE SEQUENCE</scope>
    <source>
        <strain evidence="7">HSMRA1968</strain>
        <tissue evidence="7">Whole embryos</tissue>
    </source>
</reference>
<evidence type="ECO:0000256" key="4">
    <source>
        <dbReference type="ARBA" id="ARBA00023136"/>
    </source>
</evidence>
<evidence type="ECO:0000256" key="5">
    <source>
        <dbReference type="SAM" id="MobiDB-lite"/>
    </source>
</evidence>
<evidence type="ECO:0000256" key="1">
    <source>
        <dbReference type="ARBA" id="ARBA00004141"/>
    </source>
</evidence>
<feature type="region of interest" description="Disordered" evidence="5">
    <location>
        <begin position="260"/>
        <end position="279"/>
    </location>
</feature>
<keyword evidence="2 6" id="KW-0812">Transmembrane</keyword>
<feature type="transmembrane region" description="Helical" evidence="6">
    <location>
        <begin position="234"/>
        <end position="257"/>
    </location>
</feature>
<organism evidence="7 8">
    <name type="scientific">Pseudolycoriella hygida</name>
    <dbReference type="NCBI Taxonomy" id="35572"/>
    <lineage>
        <taxon>Eukaryota</taxon>
        <taxon>Metazoa</taxon>
        <taxon>Ecdysozoa</taxon>
        <taxon>Arthropoda</taxon>
        <taxon>Hexapoda</taxon>
        <taxon>Insecta</taxon>
        <taxon>Pterygota</taxon>
        <taxon>Neoptera</taxon>
        <taxon>Endopterygota</taxon>
        <taxon>Diptera</taxon>
        <taxon>Nematocera</taxon>
        <taxon>Sciaroidea</taxon>
        <taxon>Sciaridae</taxon>
        <taxon>Pseudolycoriella</taxon>
    </lineage>
</organism>
<evidence type="ECO:0000256" key="2">
    <source>
        <dbReference type="ARBA" id="ARBA00022692"/>
    </source>
</evidence>
<sequence>MAVSMPTIVLIFLHRQIPNSPRWYLRRGDVRKAKQIVLMAATANKIKVPDNLEDRLKVQADALLQEPPQAGWLTLWDGKPRKRHIFAVHYAWAIYILLFNSMVLNIRSFGLDHIHINTVAMGLSEIAGVFIGLYLILYTRRRWLWTGIISITSGAIAYLTWMIPEDLYYNQIVALEMLPCIAIKLATSSSLSILTTCTSELVDPERQKTLQFSASVWARAWFLWAPYINTLKSYGALVPLTTFATLSVVGGLLTSVINHSHHKNHQRQPKLTPNRLNSKGDVELTNSVWT</sequence>
<dbReference type="InterPro" id="IPR036259">
    <property type="entry name" value="MFS_trans_sf"/>
</dbReference>
<feature type="transmembrane region" description="Helical" evidence="6">
    <location>
        <begin position="116"/>
        <end position="136"/>
    </location>
</feature>
<proteinExistence type="predicted"/>
<dbReference type="Gene3D" id="1.20.1250.20">
    <property type="entry name" value="MFS general substrate transporter like domains"/>
    <property type="match status" value="1"/>
</dbReference>
<dbReference type="OrthoDB" id="6133115at2759"/>
<keyword evidence="3 6" id="KW-1133">Transmembrane helix</keyword>
<dbReference type="PANTHER" id="PTHR24064">
    <property type="entry name" value="SOLUTE CARRIER FAMILY 22 MEMBER"/>
    <property type="match status" value="1"/>
</dbReference>
<accession>A0A9Q0MQK7</accession>
<evidence type="ECO:0000256" key="3">
    <source>
        <dbReference type="ARBA" id="ARBA00022989"/>
    </source>
</evidence>
<protein>
    <submittedName>
        <fullName evidence="7">Solute carrier family 22 member 13</fullName>
    </submittedName>
</protein>
<comment type="caution">
    <text evidence="7">The sequence shown here is derived from an EMBL/GenBank/DDBJ whole genome shotgun (WGS) entry which is preliminary data.</text>
</comment>
<dbReference type="InterPro" id="IPR005828">
    <property type="entry name" value="MFS_sugar_transport-like"/>
</dbReference>
<evidence type="ECO:0000256" key="6">
    <source>
        <dbReference type="SAM" id="Phobius"/>
    </source>
</evidence>
<dbReference type="Pfam" id="PF00083">
    <property type="entry name" value="Sugar_tr"/>
    <property type="match status" value="1"/>
</dbReference>
<dbReference type="GO" id="GO:0022857">
    <property type="term" value="F:transmembrane transporter activity"/>
    <property type="evidence" value="ECO:0007669"/>
    <property type="project" value="InterPro"/>
</dbReference>
<dbReference type="EMBL" id="WJQU01000004">
    <property type="protein sequence ID" value="KAJ6635829.1"/>
    <property type="molecule type" value="Genomic_DNA"/>
</dbReference>
<gene>
    <name evidence="7" type="primary">SLC22A13_0</name>
    <name evidence="7" type="ORF">Bhyg_14415</name>
</gene>
<keyword evidence="8" id="KW-1185">Reference proteome</keyword>
<feature type="transmembrane region" description="Helical" evidence="6">
    <location>
        <begin position="143"/>
        <end position="161"/>
    </location>
</feature>
<feature type="non-terminal residue" evidence="7">
    <location>
        <position position="1"/>
    </location>
</feature>
<name>A0A9Q0MQK7_9DIPT</name>
<keyword evidence="4 6" id="KW-0472">Membrane</keyword>
<dbReference type="Proteomes" id="UP001151699">
    <property type="component" value="Chromosome C"/>
</dbReference>
<dbReference type="GO" id="GO:0016020">
    <property type="term" value="C:membrane"/>
    <property type="evidence" value="ECO:0007669"/>
    <property type="project" value="UniProtKB-SubCell"/>
</dbReference>
<dbReference type="SUPFAM" id="SSF103473">
    <property type="entry name" value="MFS general substrate transporter"/>
    <property type="match status" value="1"/>
</dbReference>
<evidence type="ECO:0000313" key="8">
    <source>
        <dbReference type="Proteomes" id="UP001151699"/>
    </source>
</evidence>